<name>A0ABR0L801_9PEZI</name>
<comment type="caution">
    <text evidence="2">The sequence shown here is derived from an EMBL/GenBank/DDBJ whole genome shotgun (WGS) entry which is preliminary data.</text>
</comment>
<evidence type="ECO:0000313" key="3">
    <source>
        <dbReference type="Proteomes" id="UP001308179"/>
    </source>
</evidence>
<feature type="compositionally biased region" description="Polar residues" evidence="1">
    <location>
        <begin position="141"/>
        <end position="165"/>
    </location>
</feature>
<accession>A0ABR0L801</accession>
<feature type="region of interest" description="Disordered" evidence="1">
    <location>
        <begin position="1"/>
        <end position="49"/>
    </location>
</feature>
<evidence type="ECO:0000256" key="1">
    <source>
        <dbReference type="SAM" id="MobiDB-lite"/>
    </source>
</evidence>
<keyword evidence="3" id="KW-1185">Reference proteome</keyword>
<feature type="region of interest" description="Disordered" evidence="1">
    <location>
        <begin position="140"/>
        <end position="165"/>
    </location>
</feature>
<proteinExistence type="predicted"/>
<organism evidence="2 3">
    <name type="scientific">Rachicladosporium monterosium</name>
    <dbReference type="NCBI Taxonomy" id="1507873"/>
    <lineage>
        <taxon>Eukaryota</taxon>
        <taxon>Fungi</taxon>
        <taxon>Dikarya</taxon>
        <taxon>Ascomycota</taxon>
        <taxon>Pezizomycotina</taxon>
        <taxon>Dothideomycetes</taxon>
        <taxon>Dothideomycetidae</taxon>
        <taxon>Cladosporiales</taxon>
        <taxon>Cladosporiaceae</taxon>
        <taxon>Rachicladosporium</taxon>
    </lineage>
</organism>
<dbReference type="Proteomes" id="UP001308179">
    <property type="component" value="Unassembled WGS sequence"/>
</dbReference>
<evidence type="ECO:0008006" key="4">
    <source>
        <dbReference type="Google" id="ProtNLM"/>
    </source>
</evidence>
<reference evidence="2 3" key="1">
    <citation type="submission" date="2023-08" db="EMBL/GenBank/DDBJ databases">
        <title>Black Yeasts Isolated from many extreme environments.</title>
        <authorList>
            <person name="Coleine C."/>
            <person name="Stajich J.E."/>
            <person name="Selbmann L."/>
        </authorList>
    </citation>
    <scope>NUCLEOTIDE SEQUENCE [LARGE SCALE GENOMIC DNA]</scope>
    <source>
        <strain evidence="2 3">CCFEE 5386</strain>
    </source>
</reference>
<sequence length="210" mass="23632">MPPLRPSISSVKAMKTERTHEENQERAYVAASRRSDRSLEARLKSAGRASEIHRRWRGRTLRVAEQNVRNEEMYEQEYDDVPTQYLPAYAVHKTQLRQPSSSALGSYPVEPRNNGLQCLFDGPNPTLMAPPLETRIDGFDPNTSIASPQSSYSDSSHTKQFGCSNRGSDSGYGGYMLKRNFNGSGNITPQDVNLNSVFTFPKALQEEMLR</sequence>
<feature type="compositionally biased region" description="Basic and acidic residues" evidence="1">
    <location>
        <begin position="14"/>
        <end position="25"/>
    </location>
</feature>
<evidence type="ECO:0000313" key="2">
    <source>
        <dbReference type="EMBL" id="KAK5144883.1"/>
    </source>
</evidence>
<feature type="compositionally biased region" description="Basic and acidic residues" evidence="1">
    <location>
        <begin position="33"/>
        <end position="43"/>
    </location>
</feature>
<gene>
    <name evidence="2" type="ORF">LTR32_003266</name>
</gene>
<protein>
    <recommendedName>
        <fullName evidence="4">BZIP domain-containing protein</fullName>
    </recommendedName>
</protein>
<dbReference type="EMBL" id="JAVRRR010000190">
    <property type="protein sequence ID" value="KAK5144883.1"/>
    <property type="molecule type" value="Genomic_DNA"/>
</dbReference>